<evidence type="ECO:0000256" key="3">
    <source>
        <dbReference type="ARBA" id="ARBA00004894"/>
    </source>
</evidence>
<keyword evidence="9 15" id="KW-0274">FAD</keyword>
<feature type="domain" description="FAD-dependent oxidoreductase 2 FAD-binding" evidence="16">
    <location>
        <begin position="12"/>
        <end position="408"/>
    </location>
</feature>
<dbReference type="NCBIfam" id="TIGR01812">
    <property type="entry name" value="sdhA_frdA_Gneg"/>
    <property type="match status" value="1"/>
</dbReference>
<dbReference type="Gene3D" id="4.10.80.40">
    <property type="entry name" value="succinate dehydrogenase protein domain"/>
    <property type="match status" value="1"/>
</dbReference>
<dbReference type="InterPro" id="IPR037099">
    <property type="entry name" value="Fum_R/Succ_DH_flav-like_C_sf"/>
</dbReference>
<dbReference type="InterPro" id="IPR011281">
    <property type="entry name" value="Succ_DH_flav_su_fwd"/>
</dbReference>
<evidence type="ECO:0000259" key="17">
    <source>
        <dbReference type="Pfam" id="PF02910"/>
    </source>
</evidence>
<keyword evidence="12 15" id="KW-0472">Membrane</keyword>
<keyword evidence="19" id="KW-1185">Reference proteome</keyword>
<evidence type="ECO:0000256" key="12">
    <source>
        <dbReference type="ARBA" id="ARBA00023136"/>
    </source>
</evidence>
<evidence type="ECO:0000256" key="4">
    <source>
        <dbReference type="ARBA" id="ARBA00008040"/>
    </source>
</evidence>
<feature type="domain" description="Fumarate reductase/succinate dehydrogenase flavoprotein-like C-terminal" evidence="17">
    <location>
        <begin position="463"/>
        <end position="601"/>
    </location>
</feature>
<dbReference type="InterPro" id="IPR003952">
    <property type="entry name" value="FRD_SDH_FAD_BS"/>
</dbReference>
<keyword evidence="15" id="KW-0816">Tricarboxylic acid cycle</keyword>
<dbReference type="SUPFAM" id="SSF56425">
    <property type="entry name" value="Succinate dehydrogenase/fumarate reductase flavoprotein, catalytic domain"/>
    <property type="match status" value="1"/>
</dbReference>
<protein>
    <recommendedName>
        <fullName evidence="6 14">Succinate dehydrogenase flavoprotein subunit</fullName>
        <ecNumber evidence="5 15">1.3.5.1</ecNumber>
    </recommendedName>
</protein>
<comment type="caution">
    <text evidence="18">The sequence shown here is derived from an EMBL/GenBank/DDBJ whole genome shotgun (WGS) entry which is preliminary data.</text>
</comment>
<dbReference type="Gene3D" id="3.90.700.10">
    <property type="entry name" value="Succinate dehydrogenase/fumarate reductase flavoprotein, catalytic domain"/>
    <property type="match status" value="1"/>
</dbReference>
<dbReference type="Pfam" id="PF02910">
    <property type="entry name" value="Succ_DH_flav_C"/>
    <property type="match status" value="1"/>
</dbReference>
<dbReference type="InterPro" id="IPR036188">
    <property type="entry name" value="FAD/NAD-bd_sf"/>
</dbReference>
<comment type="cofactor">
    <cofactor evidence="1 15">
        <name>FAD</name>
        <dbReference type="ChEBI" id="CHEBI:57692"/>
    </cofactor>
</comment>
<accession>A0ABT7EX63</accession>
<dbReference type="NCBIfam" id="TIGR01816">
    <property type="entry name" value="sdhA_forward"/>
    <property type="match status" value="1"/>
</dbReference>
<dbReference type="PANTHER" id="PTHR11632:SF51">
    <property type="entry name" value="SUCCINATE DEHYDROGENASE [UBIQUINONE] FLAVOPROTEIN SUBUNIT, MITOCHONDRIAL"/>
    <property type="match status" value="1"/>
</dbReference>
<evidence type="ECO:0000256" key="15">
    <source>
        <dbReference type="RuleBase" id="RU362051"/>
    </source>
</evidence>
<gene>
    <name evidence="18" type="primary">sdhA</name>
    <name evidence="18" type="ORF">QO033_04545</name>
</gene>
<keyword evidence="11 15" id="KW-0560">Oxidoreductase</keyword>
<evidence type="ECO:0000256" key="10">
    <source>
        <dbReference type="ARBA" id="ARBA00022982"/>
    </source>
</evidence>
<evidence type="ECO:0000313" key="19">
    <source>
        <dbReference type="Proteomes" id="UP001243757"/>
    </source>
</evidence>
<dbReference type="InterPro" id="IPR014006">
    <property type="entry name" value="Succ_Dhase_FrdA_Gneg"/>
</dbReference>
<evidence type="ECO:0000256" key="14">
    <source>
        <dbReference type="NCBIfam" id="TIGR01816"/>
    </source>
</evidence>
<dbReference type="Gene3D" id="3.50.50.60">
    <property type="entry name" value="FAD/NAD(P)-binding domain"/>
    <property type="match status" value="1"/>
</dbReference>
<dbReference type="RefSeq" id="WP_284479754.1">
    <property type="nucleotide sequence ID" value="NZ_JASNJD010000003.1"/>
</dbReference>
<evidence type="ECO:0000256" key="13">
    <source>
        <dbReference type="ARBA" id="ARBA00049220"/>
    </source>
</evidence>
<reference evidence="18 19" key="1">
    <citation type="submission" date="2023-05" db="EMBL/GenBank/DDBJ databases">
        <title>Pseudodonghicola sp. nov.</title>
        <authorList>
            <person name="Huang J."/>
        </authorList>
    </citation>
    <scope>NUCLEOTIDE SEQUENCE [LARGE SCALE GENOMIC DNA]</scope>
    <source>
        <strain evidence="18 19">IC7</strain>
    </source>
</reference>
<dbReference type="Proteomes" id="UP001243757">
    <property type="component" value="Unassembled WGS sequence"/>
</dbReference>
<dbReference type="InterPro" id="IPR027477">
    <property type="entry name" value="Succ_DH/fumarate_Rdtase_cat_sf"/>
</dbReference>
<evidence type="ECO:0000313" key="18">
    <source>
        <dbReference type="EMBL" id="MDK3016932.1"/>
    </source>
</evidence>
<comment type="catalytic activity">
    <reaction evidence="13 15">
        <text>a quinone + succinate = fumarate + a quinol</text>
        <dbReference type="Rhea" id="RHEA:40523"/>
        <dbReference type="ChEBI" id="CHEBI:24646"/>
        <dbReference type="ChEBI" id="CHEBI:29806"/>
        <dbReference type="ChEBI" id="CHEBI:30031"/>
        <dbReference type="ChEBI" id="CHEBI:132124"/>
        <dbReference type="EC" id="1.3.5.1"/>
    </reaction>
</comment>
<organism evidence="18 19">
    <name type="scientific">Pseudodonghicola flavimaris</name>
    <dbReference type="NCBI Taxonomy" id="3050036"/>
    <lineage>
        <taxon>Bacteria</taxon>
        <taxon>Pseudomonadati</taxon>
        <taxon>Pseudomonadota</taxon>
        <taxon>Alphaproteobacteria</taxon>
        <taxon>Rhodobacterales</taxon>
        <taxon>Paracoccaceae</taxon>
        <taxon>Pseudodonghicola</taxon>
    </lineage>
</organism>
<sequence>MAAYEYETHNYDVVVVGAGGAGLRATLGMAEQGLRTACVTKVFPTRSHTVAAQGGIAASLSNMGPDNWQWHMYDTVKGSDWLGDTDAMEYLARSAPAAVYELEHYGVPFSRTEEGKIYQRPFGGHTTEFGEGPPVQRTCAAADRTGHAILHTLYGQSLKQKAEFYIEYFAIDLIMSEDGQCQGVVCWKLDDGTMHVFNAKMVVLATGGYGRAYFSATSAHTCTGDGGGMVARAGLALQDMEFVQFHPTGIYGSGCLITEGARGEGGYLTNSEGERFMERYAPTYKDLASRDVVSRCMTIEIREGRGVGEHGDHIHLNLSHLPKEALAERLPGISESARIFAGVDVTKEPIPVLPTVHYNMGGIPTNYWGEALNPTADDPDAIVPGLMAVGEAGCASVHGANRLGSNSLIDLVVFGRAAAIRAGEVVDPEAPNPVLNQASVDKAFERFDSLRYAKGNIATAELRLELQKTMQADAAVFRTDKTLAEGVERVKAVAAKMDDVHVTDRSLIWNSDLMETLELTNLMPNALATIVGAEARKESRGAHAHEDYPDRDDAEWRKHSIMHVEGNQVDLTFRPVHLDPLTKHEDGGIDLKKIAPKKRVY</sequence>
<dbReference type="SUPFAM" id="SSF51905">
    <property type="entry name" value="FAD/NAD(P)-binding domain"/>
    <property type="match status" value="1"/>
</dbReference>
<proteinExistence type="inferred from homology"/>
<dbReference type="PANTHER" id="PTHR11632">
    <property type="entry name" value="SUCCINATE DEHYDROGENASE 2 FLAVOPROTEIN SUBUNIT"/>
    <property type="match status" value="1"/>
</dbReference>
<dbReference type="InterPro" id="IPR003953">
    <property type="entry name" value="FAD-dep_OxRdtase_2_FAD-bd"/>
</dbReference>
<keyword evidence="10 15" id="KW-0249">Electron transport</keyword>
<dbReference type="PROSITE" id="PS00504">
    <property type="entry name" value="FRD_SDH_FAD_BINDING"/>
    <property type="match status" value="1"/>
</dbReference>
<evidence type="ECO:0000256" key="8">
    <source>
        <dbReference type="ARBA" id="ARBA00022630"/>
    </source>
</evidence>
<evidence type="ECO:0000256" key="6">
    <source>
        <dbReference type="ARBA" id="ARBA00019965"/>
    </source>
</evidence>
<evidence type="ECO:0000259" key="16">
    <source>
        <dbReference type="Pfam" id="PF00890"/>
    </source>
</evidence>
<keyword evidence="7 15" id="KW-0813">Transport</keyword>
<keyword evidence="15" id="KW-0997">Cell inner membrane</keyword>
<evidence type="ECO:0000256" key="5">
    <source>
        <dbReference type="ARBA" id="ARBA00012792"/>
    </source>
</evidence>
<evidence type="ECO:0000256" key="9">
    <source>
        <dbReference type="ARBA" id="ARBA00022827"/>
    </source>
</evidence>
<dbReference type="Gene3D" id="1.20.58.100">
    <property type="entry name" value="Fumarate reductase/succinate dehydrogenase flavoprotein-like, C-terminal domain"/>
    <property type="match status" value="1"/>
</dbReference>
<dbReference type="InterPro" id="IPR015939">
    <property type="entry name" value="Fum_Rdtase/Succ_DH_flav-like_C"/>
</dbReference>
<comment type="similarity">
    <text evidence="4 15">Belongs to the FAD-dependent oxidoreductase 2 family. FRD/SDH subfamily.</text>
</comment>
<evidence type="ECO:0000256" key="1">
    <source>
        <dbReference type="ARBA" id="ARBA00001974"/>
    </source>
</evidence>
<name>A0ABT7EX63_9RHOB</name>
<comment type="pathway">
    <text evidence="3 15">Carbohydrate metabolism; tricarboxylic acid cycle; fumarate from succinate (bacterial route): step 1/1.</text>
</comment>
<evidence type="ECO:0000256" key="11">
    <source>
        <dbReference type="ARBA" id="ARBA00023002"/>
    </source>
</evidence>
<dbReference type="EC" id="1.3.5.1" evidence="5 15"/>
<evidence type="ECO:0000256" key="2">
    <source>
        <dbReference type="ARBA" id="ARBA00004515"/>
    </source>
</evidence>
<dbReference type="Pfam" id="PF00890">
    <property type="entry name" value="FAD_binding_2"/>
    <property type="match status" value="1"/>
</dbReference>
<dbReference type="EMBL" id="JASNJD010000003">
    <property type="protein sequence ID" value="MDK3016932.1"/>
    <property type="molecule type" value="Genomic_DNA"/>
</dbReference>
<comment type="subcellular location">
    <subcellularLocation>
        <location evidence="2 15">Cell inner membrane</location>
        <topology evidence="2 15">Peripheral membrane protein</topology>
        <orientation evidence="2 15">Cytoplasmic side</orientation>
    </subcellularLocation>
</comment>
<dbReference type="PIRSF" id="PIRSF000171">
    <property type="entry name" value="SDHA_APRA_LASPO"/>
    <property type="match status" value="1"/>
</dbReference>
<dbReference type="SUPFAM" id="SSF46977">
    <property type="entry name" value="Succinate dehydrogenase/fumarate reductase flavoprotein C-terminal domain"/>
    <property type="match status" value="1"/>
</dbReference>
<keyword evidence="15" id="KW-1003">Cell membrane</keyword>
<dbReference type="InterPro" id="IPR030664">
    <property type="entry name" value="SdhA/FrdA/AprA"/>
</dbReference>
<evidence type="ECO:0000256" key="7">
    <source>
        <dbReference type="ARBA" id="ARBA00022448"/>
    </source>
</evidence>
<keyword evidence="8 15" id="KW-0285">Flavoprotein</keyword>